<reference evidence="1" key="1">
    <citation type="submission" date="2023-01" db="EMBL/GenBank/DDBJ databases">
        <title>Genome assembly of the deep-sea coral Lophelia pertusa.</title>
        <authorList>
            <person name="Herrera S."/>
            <person name="Cordes E."/>
        </authorList>
    </citation>
    <scope>NUCLEOTIDE SEQUENCE</scope>
    <source>
        <strain evidence="1">USNM1676648</strain>
        <tissue evidence="1">Polyp</tissue>
    </source>
</reference>
<protein>
    <submittedName>
        <fullName evidence="1">Uncharacterized protein</fullName>
    </submittedName>
</protein>
<gene>
    <name evidence="1" type="ORF">OS493_029797</name>
</gene>
<dbReference type="EMBL" id="MU826856">
    <property type="protein sequence ID" value="KAJ7370807.1"/>
    <property type="molecule type" value="Genomic_DNA"/>
</dbReference>
<evidence type="ECO:0000313" key="1">
    <source>
        <dbReference type="EMBL" id="KAJ7370807.1"/>
    </source>
</evidence>
<name>A0A9W9YWL7_9CNID</name>
<dbReference type="Proteomes" id="UP001163046">
    <property type="component" value="Unassembled WGS sequence"/>
</dbReference>
<dbReference type="AlphaFoldDB" id="A0A9W9YWL7"/>
<dbReference type="OrthoDB" id="10542311at2759"/>
<keyword evidence="2" id="KW-1185">Reference proteome</keyword>
<accession>A0A9W9YWL7</accession>
<organism evidence="1 2">
    <name type="scientific">Desmophyllum pertusum</name>
    <dbReference type="NCBI Taxonomy" id="174260"/>
    <lineage>
        <taxon>Eukaryota</taxon>
        <taxon>Metazoa</taxon>
        <taxon>Cnidaria</taxon>
        <taxon>Anthozoa</taxon>
        <taxon>Hexacorallia</taxon>
        <taxon>Scleractinia</taxon>
        <taxon>Caryophylliina</taxon>
        <taxon>Caryophylliidae</taxon>
        <taxon>Desmophyllum</taxon>
    </lineage>
</organism>
<proteinExistence type="predicted"/>
<comment type="caution">
    <text evidence="1">The sequence shown here is derived from an EMBL/GenBank/DDBJ whole genome shotgun (WGS) entry which is preliminary data.</text>
</comment>
<evidence type="ECO:0000313" key="2">
    <source>
        <dbReference type="Proteomes" id="UP001163046"/>
    </source>
</evidence>
<sequence length="186" mass="21049">MPNLTTVESAAGKVARQWVKVKVEGHKDWSEFGRVGCTVQFINETNFPMKIVSGRIGWMKGNLEFTQDVQPGASYSLQTCTFSTSGFLILYLNGILSSADMEPPAGDTRVIEFALSEPGDDIFWCSKINMQDKTSAEFTHGRDTYNKMKSGEDKTLYWFESGMHFMAKAEIFSPLFDRYFVSRFVI</sequence>